<keyword evidence="1" id="KW-0863">Zinc-finger</keyword>
<gene>
    <name evidence="3" type="ORF">CLV43_104634</name>
</gene>
<evidence type="ECO:0000256" key="1">
    <source>
        <dbReference type="PROSITE-ProRule" id="PRU00325"/>
    </source>
</evidence>
<evidence type="ECO:0000313" key="4">
    <source>
        <dbReference type="Proteomes" id="UP000239494"/>
    </source>
</evidence>
<reference evidence="3 4" key="1">
    <citation type="submission" date="2018-03" db="EMBL/GenBank/DDBJ databases">
        <title>Genomic Encyclopedia of Archaeal and Bacterial Type Strains, Phase II (KMG-II): from individual species to whole genera.</title>
        <authorList>
            <person name="Goeker M."/>
        </authorList>
    </citation>
    <scope>NUCLEOTIDE SEQUENCE [LARGE SCALE GENOMIC DNA]</scope>
    <source>
        <strain evidence="3 4">DSM 44720</strain>
    </source>
</reference>
<organism evidence="3 4">
    <name type="scientific">Umezawaea tangerina</name>
    <dbReference type="NCBI Taxonomy" id="84725"/>
    <lineage>
        <taxon>Bacteria</taxon>
        <taxon>Bacillati</taxon>
        <taxon>Actinomycetota</taxon>
        <taxon>Actinomycetes</taxon>
        <taxon>Pseudonocardiales</taxon>
        <taxon>Pseudonocardiaceae</taxon>
        <taxon>Umezawaea</taxon>
    </lineage>
</organism>
<accession>A0A2T0TAW0</accession>
<keyword evidence="1" id="KW-0479">Metal-binding</keyword>
<dbReference type="PROSITE" id="PS50966">
    <property type="entry name" value="ZF_SWIM"/>
    <property type="match status" value="1"/>
</dbReference>
<feature type="domain" description="SWIM-type" evidence="2">
    <location>
        <begin position="48"/>
        <end position="85"/>
    </location>
</feature>
<dbReference type="InterPro" id="IPR007527">
    <property type="entry name" value="Znf_SWIM"/>
</dbReference>
<keyword evidence="4" id="KW-1185">Reference proteome</keyword>
<dbReference type="Pfam" id="PF04434">
    <property type="entry name" value="SWIM"/>
    <property type="match status" value="1"/>
</dbReference>
<evidence type="ECO:0000313" key="3">
    <source>
        <dbReference type="EMBL" id="PRY42797.1"/>
    </source>
</evidence>
<dbReference type="AlphaFoldDB" id="A0A2T0TAW0"/>
<comment type="caution">
    <text evidence="3">The sequence shown here is derived from an EMBL/GenBank/DDBJ whole genome shotgun (WGS) entry which is preliminary data.</text>
</comment>
<protein>
    <submittedName>
        <fullName evidence="3">SWIM zinc finger protein</fullName>
    </submittedName>
</protein>
<dbReference type="Proteomes" id="UP000239494">
    <property type="component" value="Unassembled WGS sequence"/>
</dbReference>
<sequence>MPTLTTEMLQHKAGAKSFWRGLGYRDSVVELRVLRRHVSAKVLGADEYAVELAWRESQLAGECSCPYGEQGFFCKHLVAVGLVLLDRGHAVPPADAEDVELRLHLRTLPHEQLVDLLYQQAGRDRTLYERIYGSAEAGEAGHGVEERGHVR</sequence>
<dbReference type="OrthoDB" id="3677745at2"/>
<dbReference type="RefSeq" id="WP_106188154.1">
    <property type="nucleotide sequence ID" value="NZ_PVTF01000004.1"/>
</dbReference>
<name>A0A2T0TAW0_9PSEU</name>
<dbReference type="GO" id="GO:0008270">
    <property type="term" value="F:zinc ion binding"/>
    <property type="evidence" value="ECO:0007669"/>
    <property type="project" value="UniProtKB-KW"/>
</dbReference>
<dbReference type="EMBL" id="PVTF01000004">
    <property type="protein sequence ID" value="PRY42797.1"/>
    <property type="molecule type" value="Genomic_DNA"/>
</dbReference>
<keyword evidence="1" id="KW-0862">Zinc</keyword>
<evidence type="ECO:0000259" key="2">
    <source>
        <dbReference type="PROSITE" id="PS50966"/>
    </source>
</evidence>
<proteinExistence type="predicted"/>